<protein>
    <submittedName>
        <fullName evidence="2">Uncharacterized protein</fullName>
    </submittedName>
</protein>
<keyword evidence="1" id="KW-0472">Membrane</keyword>
<dbReference type="Gene3D" id="1.10.8.50">
    <property type="match status" value="1"/>
</dbReference>
<dbReference type="EMBL" id="RDQH01000332">
    <property type="protein sequence ID" value="RXH95894.1"/>
    <property type="molecule type" value="Genomic_DNA"/>
</dbReference>
<sequence length="195" mass="22034">MHVLNTNVDRKHKIMIRDYLHQGHFADIVYKKADVDMNKRVGELSTTELDNLMTIMANPPPPPVVYKDGYCGVSMFIISNLLSSFPFLVALTLIIWGNLDQMIESLMIVVASLVPNFLMGIITFEHPDDDLGFLPLATRSSQAVWDTNKPLQVVGLGYYSHVIFDTIGVFVCVDKDLWLLKKRHSGEEKEGNDTH</sequence>
<feature type="transmembrane region" description="Helical" evidence="1">
    <location>
        <begin position="106"/>
        <end position="124"/>
    </location>
</feature>
<dbReference type="STRING" id="3750.A0A498JPW1"/>
<keyword evidence="3" id="KW-1185">Reference proteome</keyword>
<reference evidence="2 3" key="1">
    <citation type="submission" date="2018-10" db="EMBL/GenBank/DDBJ databases">
        <title>A high-quality apple genome assembly.</title>
        <authorList>
            <person name="Hu J."/>
        </authorList>
    </citation>
    <scope>NUCLEOTIDE SEQUENCE [LARGE SCALE GENOMIC DNA]</scope>
    <source>
        <strain evidence="3">cv. HFTH1</strain>
        <tissue evidence="2">Young leaf</tissue>
    </source>
</reference>
<dbReference type="Proteomes" id="UP000290289">
    <property type="component" value="Chromosome 6"/>
</dbReference>
<organism evidence="2 3">
    <name type="scientific">Malus domestica</name>
    <name type="common">Apple</name>
    <name type="synonym">Pyrus malus</name>
    <dbReference type="NCBI Taxonomy" id="3750"/>
    <lineage>
        <taxon>Eukaryota</taxon>
        <taxon>Viridiplantae</taxon>
        <taxon>Streptophyta</taxon>
        <taxon>Embryophyta</taxon>
        <taxon>Tracheophyta</taxon>
        <taxon>Spermatophyta</taxon>
        <taxon>Magnoliopsida</taxon>
        <taxon>eudicotyledons</taxon>
        <taxon>Gunneridae</taxon>
        <taxon>Pentapetalae</taxon>
        <taxon>rosids</taxon>
        <taxon>fabids</taxon>
        <taxon>Rosales</taxon>
        <taxon>Rosaceae</taxon>
        <taxon>Amygdaloideae</taxon>
        <taxon>Maleae</taxon>
        <taxon>Malus</taxon>
    </lineage>
</organism>
<dbReference type="AlphaFoldDB" id="A0A498JPW1"/>
<feature type="transmembrane region" description="Helical" evidence="1">
    <location>
        <begin position="73"/>
        <end position="99"/>
    </location>
</feature>
<comment type="caution">
    <text evidence="2">The sequence shown here is derived from an EMBL/GenBank/DDBJ whole genome shotgun (WGS) entry which is preliminary data.</text>
</comment>
<accession>A0A498JPW1</accession>
<dbReference type="InterPro" id="IPR010979">
    <property type="entry name" value="Ribosomal_uS13-like_H2TH"/>
</dbReference>
<dbReference type="SUPFAM" id="SSF46946">
    <property type="entry name" value="S13-like H2TH domain"/>
    <property type="match status" value="1"/>
</dbReference>
<proteinExistence type="predicted"/>
<name>A0A498JPW1_MALDO</name>
<keyword evidence="1" id="KW-0812">Transmembrane</keyword>
<feature type="transmembrane region" description="Helical" evidence="1">
    <location>
        <begin position="156"/>
        <end position="173"/>
    </location>
</feature>
<keyword evidence="1" id="KW-1133">Transmembrane helix</keyword>
<dbReference type="GO" id="GO:0003676">
    <property type="term" value="F:nucleic acid binding"/>
    <property type="evidence" value="ECO:0007669"/>
    <property type="project" value="InterPro"/>
</dbReference>
<evidence type="ECO:0000256" key="1">
    <source>
        <dbReference type="SAM" id="Phobius"/>
    </source>
</evidence>
<evidence type="ECO:0000313" key="2">
    <source>
        <dbReference type="EMBL" id="RXH95894.1"/>
    </source>
</evidence>
<evidence type="ECO:0000313" key="3">
    <source>
        <dbReference type="Proteomes" id="UP000290289"/>
    </source>
</evidence>
<gene>
    <name evidence="2" type="ORF">DVH24_008394</name>
</gene>